<evidence type="ECO:0000313" key="1">
    <source>
        <dbReference type="EMBL" id="KRY01051.1"/>
    </source>
</evidence>
<reference evidence="1 2" key="1">
    <citation type="submission" date="2015-01" db="EMBL/GenBank/DDBJ databases">
        <title>Evolution of Trichinella species and genotypes.</title>
        <authorList>
            <person name="Korhonen P.K."/>
            <person name="Edoardo P."/>
            <person name="Giuseppe L.R."/>
            <person name="Gasser R.B."/>
        </authorList>
    </citation>
    <scope>NUCLEOTIDE SEQUENCE [LARGE SCALE GENOMIC DNA]</scope>
    <source>
        <strain evidence="1">ISS141</strain>
    </source>
</reference>
<dbReference type="EMBL" id="JYDU01000005">
    <property type="protein sequence ID" value="KRY01051.1"/>
    <property type="molecule type" value="Genomic_DNA"/>
</dbReference>
<proteinExistence type="predicted"/>
<sequence>MKALLFEITILSSPDMIISEYAWACKRSPKLGHGFNLDHADWIPISRGLPVTERLAFSGLNTSAPHLQKNQLVAHFLSVGGVDIN</sequence>
<comment type="caution">
    <text evidence="1">The sequence shown here is derived from an EMBL/GenBank/DDBJ whole genome shotgun (WGS) entry which is preliminary data.</text>
</comment>
<accession>A0A0V0YLI7</accession>
<name>A0A0V0YLI7_TRIPS</name>
<dbReference type="Proteomes" id="UP000054815">
    <property type="component" value="Unassembled WGS sequence"/>
</dbReference>
<protein>
    <submittedName>
        <fullName evidence="1">Uncharacterized protein</fullName>
    </submittedName>
</protein>
<organism evidence="1 2">
    <name type="scientific">Trichinella pseudospiralis</name>
    <name type="common">Parasitic roundworm</name>
    <dbReference type="NCBI Taxonomy" id="6337"/>
    <lineage>
        <taxon>Eukaryota</taxon>
        <taxon>Metazoa</taxon>
        <taxon>Ecdysozoa</taxon>
        <taxon>Nematoda</taxon>
        <taxon>Enoplea</taxon>
        <taxon>Dorylaimia</taxon>
        <taxon>Trichinellida</taxon>
        <taxon>Trichinellidae</taxon>
        <taxon>Trichinella</taxon>
    </lineage>
</organism>
<gene>
    <name evidence="1" type="ORF">T4E_5128</name>
</gene>
<evidence type="ECO:0000313" key="2">
    <source>
        <dbReference type="Proteomes" id="UP000054815"/>
    </source>
</evidence>
<dbReference type="AlphaFoldDB" id="A0A0V0YLI7"/>